<dbReference type="Proteomes" id="UP000076532">
    <property type="component" value="Unassembled WGS sequence"/>
</dbReference>
<dbReference type="EMBL" id="KV418154">
    <property type="protein sequence ID" value="KZP03135.1"/>
    <property type="molecule type" value="Genomic_DNA"/>
</dbReference>
<dbReference type="AlphaFoldDB" id="A0A167TP13"/>
<evidence type="ECO:0000313" key="3">
    <source>
        <dbReference type="Proteomes" id="UP000076532"/>
    </source>
</evidence>
<feature type="compositionally biased region" description="Low complexity" evidence="1">
    <location>
        <begin position="21"/>
        <end position="39"/>
    </location>
</feature>
<evidence type="ECO:0000256" key="1">
    <source>
        <dbReference type="SAM" id="MobiDB-lite"/>
    </source>
</evidence>
<evidence type="ECO:0000313" key="2">
    <source>
        <dbReference type="EMBL" id="KZP03135.1"/>
    </source>
</evidence>
<name>A0A167TP13_9AGAM</name>
<keyword evidence="3" id="KW-1185">Reference proteome</keyword>
<proteinExistence type="predicted"/>
<dbReference type="OrthoDB" id="3256702at2759"/>
<feature type="region of interest" description="Disordered" evidence="1">
    <location>
        <begin position="1"/>
        <end position="115"/>
    </location>
</feature>
<accession>A0A167TP13</accession>
<organism evidence="2 3">
    <name type="scientific">Athelia psychrophila</name>
    <dbReference type="NCBI Taxonomy" id="1759441"/>
    <lineage>
        <taxon>Eukaryota</taxon>
        <taxon>Fungi</taxon>
        <taxon>Dikarya</taxon>
        <taxon>Basidiomycota</taxon>
        <taxon>Agaricomycotina</taxon>
        <taxon>Agaricomycetes</taxon>
        <taxon>Agaricomycetidae</taxon>
        <taxon>Atheliales</taxon>
        <taxon>Atheliaceae</taxon>
        <taxon>Athelia</taxon>
    </lineage>
</organism>
<feature type="non-terminal residue" evidence="2">
    <location>
        <position position="1"/>
    </location>
</feature>
<protein>
    <submittedName>
        <fullName evidence="2">Uncharacterized protein</fullName>
    </submittedName>
</protein>
<reference evidence="2 3" key="1">
    <citation type="journal article" date="2016" name="Mol. Biol. Evol.">
        <title>Comparative Genomics of Early-Diverging Mushroom-Forming Fungi Provides Insights into the Origins of Lignocellulose Decay Capabilities.</title>
        <authorList>
            <person name="Nagy L.G."/>
            <person name="Riley R."/>
            <person name="Tritt A."/>
            <person name="Adam C."/>
            <person name="Daum C."/>
            <person name="Floudas D."/>
            <person name="Sun H."/>
            <person name="Yadav J.S."/>
            <person name="Pangilinan J."/>
            <person name="Larsson K.H."/>
            <person name="Matsuura K."/>
            <person name="Barry K."/>
            <person name="Labutti K."/>
            <person name="Kuo R."/>
            <person name="Ohm R.A."/>
            <person name="Bhattacharya S.S."/>
            <person name="Shirouzu T."/>
            <person name="Yoshinaga Y."/>
            <person name="Martin F.M."/>
            <person name="Grigoriev I.V."/>
            <person name="Hibbett D.S."/>
        </authorList>
    </citation>
    <scope>NUCLEOTIDE SEQUENCE [LARGE SCALE GENOMIC DNA]</scope>
    <source>
        <strain evidence="2 3">CBS 109695</strain>
    </source>
</reference>
<sequence>ARSSSAGGSYGRPPTPPPRNPLRATRSASPSPAKLAPAPVHIPLSASPAPPGYSSVPGSDHGDDDDHDHEHSELLAPGLLRNDSVGASTMRDERDYSRPMLAVRNMTDISSHSSA</sequence>
<gene>
    <name evidence="2" type="ORF">FIBSPDRAFT_969281</name>
</gene>